<gene>
    <name evidence="1" type="ORF">WIX40_00390</name>
</gene>
<dbReference type="EMBL" id="JBBHKQ010000001">
    <property type="protein sequence ID" value="MEJ5898571.1"/>
    <property type="molecule type" value="Genomic_DNA"/>
</dbReference>
<dbReference type="Proteomes" id="UP001362311">
    <property type="component" value="Unassembled WGS sequence"/>
</dbReference>
<evidence type="ECO:0000313" key="1">
    <source>
        <dbReference type="EMBL" id="MEJ5898571.1"/>
    </source>
</evidence>
<accession>A0ABD5JS63</accession>
<dbReference type="RefSeq" id="WP_339437904.1">
    <property type="nucleotide sequence ID" value="NZ_JBBHKQ010000001.1"/>
</dbReference>
<evidence type="ECO:0000313" key="2">
    <source>
        <dbReference type="Proteomes" id="UP001362311"/>
    </source>
</evidence>
<name>A0ABD5JS63_9HYPH</name>
<reference evidence="1 2" key="1">
    <citation type="submission" date="2024-03" db="EMBL/GenBank/DDBJ databases">
        <title>Reference genomes for the five species model microbial community.</title>
        <authorList>
            <person name="Padfield D."/>
        </authorList>
    </citation>
    <scope>NUCLEOTIDE SEQUENCE [LARGE SCALE GENOMIC DNA]</scope>
    <source>
        <strain evidence="1 2">AB1</strain>
    </source>
</reference>
<sequence>MTEDEAIDFVMFMDERIRGWGTPLSVNPRTGYADFRTRAAKQNHVFTVDLALQGVSFADLLACVQRGGHYADLYPEPMRDVIRFRTDHIVPRDINEPSSALSIKHRAEYQGLPPLPEWILAYGKSATIADHPPYPEPSDAYKAWKIWADEERAAPSNVIQFPIKGAA</sequence>
<protein>
    <submittedName>
        <fullName evidence="1">Uncharacterized protein</fullName>
    </submittedName>
</protein>
<dbReference type="AlphaFoldDB" id="A0ABD5JS63"/>
<proteinExistence type="predicted"/>
<organism evidence="1 2">
    <name type="scientific">Ochrobactrum teleogrylli</name>
    <dbReference type="NCBI Taxonomy" id="2479765"/>
    <lineage>
        <taxon>Bacteria</taxon>
        <taxon>Pseudomonadati</taxon>
        <taxon>Pseudomonadota</taxon>
        <taxon>Alphaproteobacteria</taxon>
        <taxon>Hyphomicrobiales</taxon>
        <taxon>Brucellaceae</taxon>
        <taxon>Brucella/Ochrobactrum group</taxon>
        <taxon>Ochrobactrum</taxon>
    </lineage>
</organism>
<comment type="caution">
    <text evidence="1">The sequence shown here is derived from an EMBL/GenBank/DDBJ whole genome shotgun (WGS) entry which is preliminary data.</text>
</comment>